<sequence length="55" mass="5789">MDTHTGRVIDEQTELDGLLATSASESDAEPGLEALAADTLPDAGDYEDVILRSVN</sequence>
<protein>
    <submittedName>
        <fullName evidence="2">Uncharacterized protein</fullName>
    </submittedName>
</protein>
<name>A0ABP9EK33_9ACTN</name>
<dbReference type="RefSeq" id="WP_345700805.1">
    <property type="nucleotide sequence ID" value="NZ_BAABIS010000001.1"/>
</dbReference>
<evidence type="ECO:0000313" key="2">
    <source>
        <dbReference type="EMBL" id="GAA4878810.1"/>
    </source>
</evidence>
<evidence type="ECO:0000313" key="3">
    <source>
        <dbReference type="Proteomes" id="UP001501752"/>
    </source>
</evidence>
<gene>
    <name evidence="2" type="ORF">GCM10023235_68720</name>
</gene>
<reference evidence="3" key="1">
    <citation type="journal article" date="2019" name="Int. J. Syst. Evol. Microbiol.">
        <title>The Global Catalogue of Microorganisms (GCM) 10K type strain sequencing project: providing services to taxonomists for standard genome sequencing and annotation.</title>
        <authorList>
            <consortium name="The Broad Institute Genomics Platform"/>
            <consortium name="The Broad Institute Genome Sequencing Center for Infectious Disease"/>
            <person name="Wu L."/>
            <person name="Ma J."/>
        </authorList>
    </citation>
    <scope>NUCLEOTIDE SEQUENCE [LARGE SCALE GENOMIC DNA]</scope>
    <source>
        <strain evidence="3">JCM 13006</strain>
    </source>
</reference>
<accession>A0ABP9EK33</accession>
<dbReference type="Proteomes" id="UP001501752">
    <property type="component" value="Unassembled WGS sequence"/>
</dbReference>
<proteinExistence type="predicted"/>
<comment type="caution">
    <text evidence="2">The sequence shown here is derived from an EMBL/GenBank/DDBJ whole genome shotgun (WGS) entry which is preliminary data.</text>
</comment>
<dbReference type="EMBL" id="BAABIS010000001">
    <property type="protein sequence ID" value="GAA4878810.1"/>
    <property type="molecule type" value="Genomic_DNA"/>
</dbReference>
<feature type="region of interest" description="Disordered" evidence="1">
    <location>
        <begin position="1"/>
        <end position="29"/>
    </location>
</feature>
<organism evidence="2 3">
    <name type="scientific">Kitasatospora terrestris</name>
    <dbReference type="NCBI Taxonomy" id="258051"/>
    <lineage>
        <taxon>Bacteria</taxon>
        <taxon>Bacillati</taxon>
        <taxon>Actinomycetota</taxon>
        <taxon>Actinomycetes</taxon>
        <taxon>Kitasatosporales</taxon>
        <taxon>Streptomycetaceae</taxon>
        <taxon>Kitasatospora</taxon>
    </lineage>
</organism>
<evidence type="ECO:0000256" key="1">
    <source>
        <dbReference type="SAM" id="MobiDB-lite"/>
    </source>
</evidence>
<keyword evidence="3" id="KW-1185">Reference proteome</keyword>
<feature type="compositionally biased region" description="Basic and acidic residues" evidence="1">
    <location>
        <begin position="1"/>
        <end position="10"/>
    </location>
</feature>